<dbReference type="EMBL" id="PFBK01000003">
    <property type="protein sequence ID" value="PIR83968.1"/>
    <property type="molecule type" value="Genomic_DNA"/>
</dbReference>
<proteinExistence type="predicted"/>
<evidence type="ECO:0000313" key="3">
    <source>
        <dbReference type="Proteomes" id="UP000231192"/>
    </source>
</evidence>
<evidence type="ECO:0008006" key="4">
    <source>
        <dbReference type="Google" id="ProtNLM"/>
    </source>
</evidence>
<reference evidence="3" key="1">
    <citation type="submission" date="2017-09" db="EMBL/GenBank/DDBJ databases">
        <title>Depth-based differentiation of microbial function through sediment-hosted aquifers and enrichment of novel symbionts in the deep terrestrial subsurface.</title>
        <authorList>
            <person name="Probst A.J."/>
            <person name="Ladd B."/>
            <person name="Jarett J.K."/>
            <person name="Geller-Mcgrath D.E."/>
            <person name="Sieber C.M.K."/>
            <person name="Emerson J.B."/>
            <person name="Anantharaman K."/>
            <person name="Thomas B.C."/>
            <person name="Malmstrom R."/>
            <person name="Stieglmeier M."/>
            <person name="Klingl A."/>
            <person name="Woyke T."/>
            <person name="Ryan C.M."/>
            <person name="Banfield J.F."/>
        </authorList>
    </citation>
    <scope>NUCLEOTIDE SEQUENCE [LARGE SCALE GENOMIC DNA]</scope>
</reference>
<sequence length="124" mass="14289">MAIRRRNNPVRLLGKRLLVVALLALTIAISWGTWNAYKKERESGVLRTEAELQLEDFTQRHTQLTEDIASLQTSRGMEEVLREQYALAARGEGLIVIVDQPAAEPESATTTTMFEKVKRFFWRW</sequence>
<gene>
    <name evidence="2" type="ORF">COU18_00975</name>
</gene>
<comment type="caution">
    <text evidence="2">The sequence shown here is derived from an EMBL/GenBank/DDBJ whole genome shotgun (WGS) entry which is preliminary data.</text>
</comment>
<protein>
    <recommendedName>
        <fullName evidence="4">Septum formation initiator</fullName>
    </recommendedName>
</protein>
<organism evidence="2 3">
    <name type="scientific">Candidatus Kaiserbacteria bacterium CG10_big_fil_rev_8_21_14_0_10_51_14</name>
    <dbReference type="NCBI Taxonomy" id="1974610"/>
    <lineage>
        <taxon>Bacteria</taxon>
        <taxon>Candidatus Kaiseribacteriota</taxon>
    </lineage>
</organism>
<evidence type="ECO:0000313" key="2">
    <source>
        <dbReference type="EMBL" id="PIR83968.1"/>
    </source>
</evidence>
<name>A0A2H0UC16_9BACT</name>
<dbReference type="Proteomes" id="UP000231192">
    <property type="component" value="Unassembled WGS sequence"/>
</dbReference>
<feature type="coiled-coil region" evidence="1">
    <location>
        <begin position="47"/>
        <end position="74"/>
    </location>
</feature>
<keyword evidence="1" id="KW-0175">Coiled coil</keyword>
<accession>A0A2H0UC16</accession>
<evidence type="ECO:0000256" key="1">
    <source>
        <dbReference type="SAM" id="Coils"/>
    </source>
</evidence>
<dbReference type="AlphaFoldDB" id="A0A2H0UC16"/>